<gene>
    <name evidence="9" type="ORF">SAMN04488541_101813</name>
</gene>
<name>A0A1I2GGC4_9BACT</name>
<dbReference type="PANTHER" id="PTHR30269:SF0">
    <property type="entry name" value="MEMBRANE TRANSPORTER PROTEIN YFCA-RELATED"/>
    <property type="match status" value="1"/>
</dbReference>
<dbReference type="STRING" id="1003.SAMN04488541_101813"/>
<evidence type="ECO:0000256" key="6">
    <source>
        <dbReference type="ARBA" id="ARBA00022989"/>
    </source>
</evidence>
<evidence type="ECO:0000256" key="2">
    <source>
        <dbReference type="ARBA" id="ARBA00009142"/>
    </source>
</evidence>
<evidence type="ECO:0000256" key="3">
    <source>
        <dbReference type="ARBA" id="ARBA00022448"/>
    </source>
</evidence>
<keyword evidence="10" id="KW-1185">Reference proteome</keyword>
<feature type="transmembrane region" description="Helical" evidence="8">
    <location>
        <begin position="177"/>
        <end position="196"/>
    </location>
</feature>
<evidence type="ECO:0000256" key="7">
    <source>
        <dbReference type="ARBA" id="ARBA00023136"/>
    </source>
</evidence>
<organism evidence="9 10">
    <name type="scientific">Thermoflexibacter ruber</name>
    <dbReference type="NCBI Taxonomy" id="1003"/>
    <lineage>
        <taxon>Bacteria</taxon>
        <taxon>Pseudomonadati</taxon>
        <taxon>Bacteroidota</taxon>
        <taxon>Cytophagia</taxon>
        <taxon>Cytophagales</taxon>
        <taxon>Thermoflexibacteraceae</taxon>
        <taxon>Thermoflexibacter</taxon>
    </lineage>
</organism>
<feature type="transmembrane region" description="Helical" evidence="8">
    <location>
        <begin position="77"/>
        <end position="95"/>
    </location>
</feature>
<sequence>MNYEWYVYLLSILAGALAGFINTLTGSGSLVTLAMLMFVGLPANYANATNRLGVLTQSTVAVATFYKNGKLNYQSSGWFVVPSVLGAIIGTQLAVNVSEKVIDTAIGVIMVVMLFVILIKPERWLKVENEGKPNSKIFTVIIFFIVGFYAGFLQAGVGILLHVAFVLGAKYSIKDSISLKTFLVFLFTIPSLFIFIWSGQVEWGLAILLSIGQSIGAWSAAHFAMRHPSASLWTYRMLIVVVVLSIIHIFFWK</sequence>
<dbReference type="GO" id="GO:0005886">
    <property type="term" value="C:plasma membrane"/>
    <property type="evidence" value="ECO:0007669"/>
    <property type="project" value="UniProtKB-SubCell"/>
</dbReference>
<comment type="subcellular location">
    <subcellularLocation>
        <location evidence="1 8">Cell membrane</location>
        <topology evidence="1 8">Multi-pass membrane protein</topology>
    </subcellularLocation>
</comment>
<dbReference type="RefSeq" id="WP_091545113.1">
    <property type="nucleotide sequence ID" value="NZ_FONY01000018.1"/>
</dbReference>
<dbReference type="OrthoDB" id="554695at2"/>
<feature type="transmembrane region" description="Helical" evidence="8">
    <location>
        <begin position="101"/>
        <end position="119"/>
    </location>
</feature>
<proteinExistence type="inferred from homology"/>
<evidence type="ECO:0000256" key="1">
    <source>
        <dbReference type="ARBA" id="ARBA00004651"/>
    </source>
</evidence>
<dbReference type="PANTHER" id="PTHR30269">
    <property type="entry name" value="TRANSMEMBRANE PROTEIN YFCA"/>
    <property type="match status" value="1"/>
</dbReference>
<feature type="transmembrane region" description="Helical" evidence="8">
    <location>
        <begin position="140"/>
        <end position="165"/>
    </location>
</feature>
<evidence type="ECO:0000256" key="4">
    <source>
        <dbReference type="ARBA" id="ARBA00022475"/>
    </source>
</evidence>
<keyword evidence="7 8" id="KW-0472">Membrane</keyword>
<feature type="transmembrane region" description="Helical" evidence="8">
    <location>
        <begin position="233"/>
        <end position="252"/>
    </location>
</feature>
<keyword evidence="5 8" id="KW-0812">Transmembrane</keyword>
<comment type="similarity">
    <text evidence="2 8">Belongs to the 4-toluene sulfonate uptake permease (TSUP) (TC 2.A.102) family.</text>
</comment>
<protein>
    <recommendedName>
        <fullName evidence="8">Probable membrane transporter protein</fullName>
    </recommendedName>
</protein>
<keyword evidence="3" id="KW-0813">Transport</keyword>
<dbReference type="EMBL" id="FONY01000018">
    <property type="protein sequence ID" value="SFF15796.1"/>
    <property type="molecule type" value="Genomic_DNA"/>
</dbReference>
<evidence type="ECO:0000256" key="8">
    <source>
        <dbReference type="RuleBase" id="RU363041"/>
    </source>
</evidence>
<dbReference type="InterPro" id="IPR002781">
    <property type="entry name" value="TM_pro_TauE-like"/>
</dbReference>
<accession>A0A1I2GGC4</accession>
<dbReference type="InterPro" id="IPR052017">
    <property type="entry name" value="TSUP"/>
</dbReference>
<dbReference type="Pfam" id="PF01925">
    <property type="entry name" value="TauE"/>
    <property type="match status" value="1"/>
</dbReference>
<dbReference type="Proteomes" id="UP000199513">
    <property type="component" value="Unassembled WGS sequence"/>
</dbReference>
<reference evidence="9 10" key="1">
    <citation type="submission" date="2016-10" db="EMBL/GenBank/DDBJ databases">
        <authorList>
            <person name="de Groot N.N."/>
        </authorList>
    </citation>
    <scope>NUCLEOTIDE SEQUENCE [LARGE SCALE GENOMIC DNA]</scope>
    <source>
        <strain>GEY</strain>
        <strain evidence="10">DSM 9560</strain>
    </source>
</reference>
<feature type="transmembrane region" description="Helical" evidence="8">
    <location>
        <begin position="203"/>
        <end position="221"/>
    </location>
</feature>
<keyword evidence="6 8" id="KW-1133">Transmembrane helix</keyword>
<evidence type="ECO:0000313" key="10">
    <source>
        <dbReference type="Proteomes" id="UP000199513"/>
    </source>
</evidence>
<feature type="transmembrane region" description="Helical" evidence="8">
    <location>
        <begin position="6"/>
        <end position="39"/>
    </location>
</feature>
<keyword evidence="4 8" id="KW-1003">Cell membrane</keyword>
<evidence type="ECO:0000313" key="9">
    <source>
        <dbReference type="EMBL" id="SFF15796.1"/>
    </source>
</evidence>
<dbReference type="AlphaFoldDB" id="A0A1I2GGC4"/>
<evidence type="ECO:0000256" key="5">
    <source>
        <dbReference type="ARBA" id="ARBA00022692"/>
    </source>
</evidence>